<name>A0AAD6UKW9_9AGAR</name>
<feature type="compositionally biased region" description="Polar residues" evidence="1">
    <location>
        <begin position="404"/>
        <end position="414"/>
    </location>
</feature>
<gene>
    <name evidence="2" type="ORF">GGX14DRAFT_607685</name>
</gene>
<evidence type="ECO:0000256" key="1">
    <source>
        <dbReference type="SAM" id="MobiDB-lite"/>
    </source>
</evidence>
<dbReference type="Proteomes" id="UP001219525">
    <property type="component" value="Unassembled WGS sequence"/>
</dbReference>
<dbReference type="AlphaFoldDB" id="A0AAD6UKW9"/>
<feature type="compositionally biased region" description="Basic and acidic residues" evidence="1">
    <location>
        <begin position="42"/>
        <end position="52"/>
    </location>
</feature>
<feature type="compositionally biased region" description="Polar residues" evidence="1">
    <location>
        <begin position="125"/>
        <end position="141"/>
    </location>
</feature>
<organism evidence="2 3">
    <name type="scientific">Mycena pura</name>
    <dbReference type="NCBI Taxonomy" id="153505"/>
    <lineage>
        <taxon>Eukaryota</taxon>
        <taxon>Fungi</taxon>
        <taxon>Dikarya</taxon>
        <taxon>Basidiomycota</taxon>
        <taxon>Agaricomycotina</taxon>
        <taxon>Agaricomycetes</taxon>
        <taxon>Agaricomycetidae</taxon>
        <taxon>Agaricales</taxon>
        <taxon>Marasmiineae</taxon>
        <taxon>Mycenaceae</taxon>
        <taxon>Mycena</taxon>
    </lineage>
</organism>
<protein>
    <submittedName>
        <fullName evidence="2">Uncharacterized protein</fullName>
    </submittedName>
</protein>
<feature type="region of interest" description="Disordered" evidence="1">
    <location>
        <begin position="398"/>
        <end position="475"/>
    </location>
</feature>
<evidence type="ECO:0000313" key="2">
    <source>
        <dbReference type="EMBL" id="KAJ7189848.1"/>
    </source>
</evidence>
<feature type="compositionally biased region" description="Basic and acidic residues" evidence="1">
    <location>
        <begin position="451"/>
        <end position="467"/>
    </location>
</feature>
<dbReference type="EMBL" id="JARJCW010000164">
    <property type="protein sequence ID" value="KAJ7189848.1"/>
    <property type="molecule type" value="Genomic_DNA"/>
</dbReference>
<feature type="region of interest" description="Disordered" evidence="1">
    <location>
        <begin position="109"/>
        <end position="252"/>
    </location>
</feature>
<feature type="compositionally biased region" description="Basic and acidic residues" evidence="1">
    <location>
        <begin position="201"/>
        <end position="214"/>
    </location>
</feature>
<proteinExistence type="predicted"/>
<feature type="region of interest" description="Disordered" evidence="1">
    <location>
        <begin position="33"/>
        <end position="64"/>
    </location>
</feature>
<accession>A0AAD6UKW9</accession>
<comment type="caution">
    <text evidence="2">The sequence shown here is derived from an EMBL/GenBank/DDBJ whole genome shotgun (WGS) entry which is preliminary data.</text>
</comment>
<evidence type="ECO:0000313" key="3">
    <source>
        <dbReference type="Proteomes" id="UP001219525"/>
    </source>
</evidence>
<sequence length="597" mass="67086">MDDDQKLPPPLKRRANSLDGVDALMVDLTEPGIASVPASQPDHSECENKHCQESSLPPVPSREREKALLDLLLNPPGGRSQPPPPPKSTCITITLTESEKARQRRLRELSAKAFPDGKIPDPYSFINSTSKNDIDTESTTRLAEEQREKRKKREKVRPTWQCPRPSSQPTRHARQRMAQKTAAECRAQKKTQRSAQSTQDSRQETGAEAKDQRSADAQYRKNKRWTPKRKDRRGGDGRRSANSRGTQRCDSQDACRCALAADQHGAQRQPERDARPVDEHVRADGQERAHAADAHLPSHAEMEERILPKSAPTRYRKPGVATATGPDDFFSVEAVYLAWLLQSAPGAEYMKQARENGLAVGFVSVTERKNVNERIVPLTGANNFSNIRQVYSDKLKKLKDVSRSGGSSTTTPDTKSMACKPRNNYPTHGSHYYAQRQTVPPRIDDSFEPSQDARQRAAAEGNPRPEEYTTSIDSSGRKHEIQARYFVVDSAGQVWSRCLGPRFKCIYVSWSNDPPNTKIKDWNVTELKGTFKDHIVIRISEYLVLAHGEKRAGNYLRYQPTYIGAGYRLFPSFLASAGFPMDDLHQWTGDDSKALMK</sequence>
<feature type="compositionally biased region" description="Polar residues" evidence="1">
    <location>
        <begin position="240"/>
        <end position="249"/>
    </location>
</feature>
<reference evidence="2" key="1">
    <citation type="submission" date="2023-03" db="EMBL/GenBank/DDBJ databases">
        <title>Massive genome expansion in bonnet fungi (Mycena s.s.) driven by repeated elements and novel gene families across ecological guilds.</title>
        <authorList>
            <consortium name="Lawrence Berkeley National Laboratory"/>
            <person name="Harder C.B."/>
            <person name="Miyauchi S."/>
            <person name="Viragh M."/>
            <person name="Kuo A."/>
            <person name="Thoen E."/>
            <person name="Andreopoulos B."/>
            <person name="Lu D."/>
            <person name="Skrede I."/>
            <person name="Drula E."/>
            <person name="Henrissat B."/>
            <person name="Morin E."/>
            <person name="Kohler A."/>
            <person name="Barry K."/>
            <person name="LaButti K."/>
            <person name="Morin E."/>
            <person name="Salamov A."/>
            <person name="Lipzen A."/>
            <person name="Mereny Z."/>
            <person name="Hegedus B."/>
            <person name="Baldrian P."/>
            <person name="Stursova M."/>
            <person name="Weitz H."/>
            <person name="Taylor A."/>
            <person name="Grigoriev I.V."/>
            <person name="Nagy L.G."/>
            <person name="Martin F."/>
            <person name="Kauserud H."/>
        </authorList>
    </citation>
    <scope>NUCLEOTIDE SEQUENCE</scope>
    <source>
        <strain evidence="2">9144</strain>
    </source>
</reference>
<keyword evidence="3" id="KW-1185">Reference proteome</keyword>
<feature type="compositionally biased region" description="Basic residues" evidence="1">
    <location>
        <begin position="220"/>
        <end position="232"/>
    </location>
</feature>